<dbReference type="AlphaFoldDB" id="A0A8X6UVM1"/>
<organism evidence="1 2">
    <name type="scientific">Nephila pilipes</name>
    <name type="common">Giant wood spider</name>
    <name type="synonym">Nephila maculata</name>
    <dbReference type="NCBI Taxonomy" id="299642"/>
    <lineage>
        <taxon>Eukaryota</taxon>
        <taxon>Metazoa</taxon>
        <taxon>Ecdysozoa</taxon>
        <taxon>Arthropoda</taxon>
        <taxon>Chelicerata</taxon>
        <taxon>Arachnida</taxon>
        <taxon>Araneae</taxon>
        <taxon>Araneomorphae</taxon>
        <taxon>Entelegynae</taxon>
        <taxon>Araneoidea</taxon>
        <taxon>Nephilidae</taxon>
        <taxon>Nephila</taxon>
    </lineage>
</organism>
<dbReference type="Proteomes" id="UP000887013">
    <property type="component" value="Unassembled WGS sequence"/>
</dbReference>
<sequence length="96" mass="10494">MRAMMPPTNRKWNQISGTASSVILNSPLEAIFNEIPSSSKIQPTDIAIKRAHALVVCTEMLHFVPTGSIQLSSEATKRRLKELGLEGACAWSSNLD</sequence>
<evidence type="ECO:0000313" key="2">
    <source>
        <dbReference type="Proteomes" id="UP000887013"/>
    </source>
</evidence>
<proteinExistence type="predicted"/>
<dbReference type="EMBL" id="BMAW01040953">
    <property type="protein sequence ID" value="GFU61798.1"/>
    <property type="molecule type" value="Genomic_DNA"/>
</dbReference>
<keyword evidence="2" id="KW-1185">Reference proteome</keyword>
<evidence type="ECO:0000313" key="1">
    <source>
        <dbReference type="EMBL" id="GFU61798.1"/>
    </source>
</evidence>
<comment type="caution">
    <text evidence="1">The sequence shown here is derived from an EMBL/GenBank/DDBJ whole genome shotgun (WGS) entry which is preliminary data.</text>
</comment>
<gene>
    <name evidence="1" type="ORF">NPIL_104851</name>
</gene>
<reference evidence="1" key="1">
    <citation type="submission" date="2020-08" db="EMBL/GenBank/DDBJ databases">
        <title>Multicomponent nature underlies the extraordinary mechanical properties of spider dragline silk.</title>
        <authorList>
            <person name="Kono N."/>
            <person name="Nakamura H."/>
            <person name="Mori M."/>
            <person name="Yoshida Y."/>
            <person name="Ohtoshi R."/>
            <person name="Malay A.D."/>
            <person name="Moran D.A.P."/>
            <person name="Tomita M."/>
            <person name="Numata K."/>
            <person name="Arakawa K."/>
        </authorList>
    </citation>
    <scope>NUCLEOTIDE SEQUENCE</scope>
</reference>
<protein>
    <submittedName>
        <fullName evidence="1">Uncharacterized protein</fullName>
    </submittedName>
</protein>
<name>A0A8X6UVM1_NEPPI</name>
<accession>A0A8X6UVM1</accession>
<dbReference type="OrthoDB" id="6413347at2759"/>